<dbReference type="SUPFAM" id="SSF88659">
    <property type="entry name" value="Sigma3 and sigma4 domains of RNA polymerase sigma factors"/>
    <property type="match status" value="1"/>
</dbReference>
<evidence type="ECO:0000256" key="4">
    <source>
        <dbReference type="ARBA" id="ARBA00023163"/>
    </source>
</evidence>
<proteinExistence type="inferred from homology"/>
<evidence type="ECO:0000259" key="5">
    <source>
        <dbReference type="Pfam" id="PF04542"/>
    </source>
</evidence>
<feature type="domain" description="RNA polymerase sigma-70 region 2" evidence="5">
    <location>
        <begin position="24"/>
        <end position="94"/>
    </location>
</feature>
<dbReference type="PANTHER" id="PTHR43133">
    <property type="entry name" value="RNA POLYMERASE ECF-TYPE SIGMA FACTO"/>
    <property type="match status" value="1"/>
</dbReference>
<evidence type="ECO:0000256" key="1">
    <source>
        <dbReference type="ARBA" id="ARBA00010641"/>
    </source>
</evidence>
<keyword evidence="2" id="KW-0805">Transcription regulation</keyword>
<gene>
    <name evidence="6" type="ORF">RBU60_07300</name>
</gene>
<sequence length="190" mass="22471">MQRVQENITIEDLKQGSDLLFKKIYEENRDKFINFARKYNLPQEDIIDVYQDAYIIFYNNVMQGKIEKFTSSISTYLFSIGKYLIYDKLKKNNKTINPDFDLSLIKKKEELVDSDLDLNEEELTTEQILLKKYFVSLGKKCQELLSLFYYRGYTIKEIIEASEYKSENVVKSAKSRCLKTLKERINNSNG</sequence>
<accession>A0ABU1A0Z4</accession>
<dbReference type="InterPro" id="IPR013325">
    <property type="entry name" value="RNA_pol_sigma_r2"/>
</dbReference>
<keyword evidence="4" id="KW-0804">Transcription</keyword>
<comment type="similarity">
    <text evidence="1">Belongs to the sigma-70 factor family. ECF subfamily.</text>
</comment>
<organism evidence="6 7">
    <name type="scientific">Mesonia profundi</name>
    <dbReference type="NCBI Taxonomy" id="3070998"/>
    <lineage>
        <taxon>Bacteria</taxon>
        <taxon>Pseudomonadati</taxon>
        <taxon>Bacteroidota</taxon>
        <taxon>Flavobacteriia</taxon>
        <taxon>Flavobacteriales</taxon>
        <taxon>Flavobacteriaceae</taxon>
        <taxon>Mesonia</taxon>
    </lineage>
</organism>
<name>A0ABU1A0Z4_9FLAO</name>
<comment type="caution">
    <text evidence="6">The sequence shown here is derived from an EMBL/GenBank/DDBJ whole genome shotgun (WGS) entry which is preliminary data.</text>
</comment>
<dbReference type="InterPro" id="IPR036388">
    <property type="entry name" value="WH-like_DNA-bd_sf"/>
</dbReference>
<reference evidence="6 7" key="1">
    <citation type="submission" date="2023-08" db="EMBL/GenBank/DDBJ databases">
        <title>Mesonia sp. MT50, isolated from deep-sea sediment of the Mariana Trench.</title>
        <authorList>
            <person name="Fu H."/>
        </authorList>
    </citation>
    <scope>NUCLEOTIDE SEQUENCE [LARGE SCALE GENOMIC DNA]</scope>
    <source>
        <strain evidence="6 7">MT50</strain>
    </source>
</reference>
<protein>
    <submittedName>
        <fullName evidence="6">Sigma-70 family RNA polymerase sigma factor</fullName>
    </submittedName>
</protein>
<evidence type="ECO:0000313" key="7">
    <source>
        <dbReference type="Proteomes" id="UP001230915"/>
    </source>
</evidence>
<dbReference type="InterPro" id="IPR014284">
    <property type="entry name" value="RNA_pol_sigma-70_dom"/>
</dbReference>
<dbReference type="InterPro" id="IPR039425">
    <property type="entry name" value="RNA_pol_sigma-70-like"/>
</dbReference>
<dbReference type="NCBIfam" id="TIGR02937">
    <property type="entry name" value="sigma70-ECF"/>
    <property type="match status" value="1"/>
</dbReference>
<evidence type="ECO:0000256" key="3">
    <source>
        <dbReference type="ARBA" id="ARBA00023082"/>
    </source>
</evidence>
<dbReference type="Proteomes" id="UP001230915">
    <property type="component" value="Unassembled WGS sequence"/>
</dbReference>
<dbReference type="Pfam" id="PF04542">
    <property type="entry name" value="Sigma70_r2"/>
    <property type="match status" value="1"/>
</dbReference>
<keyword evidence="3" id="KW-0731">Sigma factor</keyword>
<dbReference type="InterPro" id="IPR007627">
    <property type="entry name" value="RNA_pol_sigma70_r2"/>
</dbReference>
<dbReference type="PANTHER" id="PTHR43133:SF46">
    <property type="entry name" value="RNA POLYMERASE SIGMA-70 FACTOR ECF SUBFAMILY"/>
    <property type="match status" value="1"/>
</dbReference>
<dbReference type="Gene3D" id="1.10.10.10">
    <property type="entry name" value="Winged helix-like DNA-binding domain superfamily/Winged helix DNA-binding domain"/>
    <property type="match status" value="1"/>
</dbReference>
<evidence type="ECO:0000313" key="6">
    <source>
        <dbReference type="EMBL" id="MDQ7917375.1"/>
    </source>
</evidence>
<keyword evidence="7" id="KW-1185">Reference proteome</keyword>
<dbReference type="RefSeq" id="WP_308864099.1">
    <property type="nucleotide sequence ID" value="NZ_JAVHUL010000015.1"/>
</dbReference>
<dbReference type="InterPro" id="IPR013324">
    <property type="entry name" value="RNA_pol_sigma_r3/r4-like"/>
</dbReference>
<evidence type="ECO:0000256" key="2">
    <source>
        <dbReference type="ARBA" id="ARBA00023015"/>
    </source>
</evidence>
<dbReference type="SUPFAM" id="SSF88946">
    <property type="entry name" value="Sigma2 domain of RNA polymerase sigma factors"/>
    <property type="match status" value="1"/>
</dbReference>
<dbReference type="EMBL" id="JAVHUL010000015">
    <property type="protein sequence ID" value="MDQ7917375.1"/>
    <property type="molecule type" value="Genomic_DNA"/>
</dbReference>
<dbReference type="Gene3D" id="1.10.1740.10">
    <property type="match status" value="1"/>
</dbReference>